<evidence type="ECO:0000259" key="5">
    <source>
        <dbReference type="Pfam" id="PF01551"/>
    </source>
</evidence>
<dbReference type="Gene3D" id="6.10.250.3150">
    <property type="match status" value="1"/>
</dbReference>
<sequence length="396" mass="44016">MKKILKKTIVILVILVIALNHITLAATNLNDEKSKINNQMNEAKESLEDVQNEKSDTLKEVDSLKEQIMTYENEINDLDKQMQEINNEITKAEEQIKVEQEKYEEQSALLDERLVTLYEAGSITYLDVLLSSGSLSEFISNYYLISELTLNDNKLLDEIEKSRKTIEESKKQIEENKATLEATKKNKEVKSNELKELKAQKDTKVSELSEEEQQIQKTINELEEANKSIDEKILAAAKEAENNANNSNNNNSNNGSGNNSGSESSSGFINPVDGYPITTGLYYSDGSYHGAVDFSGSGITGKPIKAVADGTVIISERVNGSYGNYIIIRHYNGLYTLYAHGQDGSRTVSAGDKVSQGQTIMRVGNTGNSTGPHLHFEVRKSPGTYSNRVDPRPYLP</sequence>
<gene>
    <name evidence="7" type="ORF">IAB70_05400</name>
</gene>
<evidence type="ECO:0000313" key="8">
    <source>
        <dbReference type="Proteomes" id="UP000824093"/>
    </source>
</evidence>
<evidence type="ECO:0000259" key="6">
    <source>
        <dbReference type="Pfam" id="PF24568"/>
    </source>
</evidence>
<feature type="coiled-coil region" evidence="2">
    <location>
        <begin position="26"/>
        <end position="109"/>
    </location>
</feature>
<dbReference type="Proteomes" id="UP000824093">
    <property type="component" value="Unassembled WGS sequence"/>
</dbReference>
<reference evidence="7" key="1">
    <citation type="submission" date="2020-10" db="EMBL/GenBank/DDBJ databases">
        <authorList>
            <person name="Gilroy R."/>
        </authorList>
    </citation>
    <scope>NUCLEOTIDE SEQUENCE</scope>
    <source>
        <strain evidence="7">CHK195-15760</strain>
    </source>
</reference>
<evidence type="ECO:0000313" key="7">
    <source>
        <dbReference type="EMBL" id="HIU52032.1"/>
    </source>
</evidence>
<keyword evidence="1 4" id="KW-0732">Signal</keyword>
<feature type="signal peptide" evidence="4">
    <location>
        <begin position="1"/>
        <end position="25"/>
    </location>
</feature>
<dbReference type="SUPFAM" id="SSF51261">
    <property type="entry name" value="Duplicated hybrid motif"/>
    <property type="match status" value="1"/>
</dbReference>
<feature type="region of interest" description="Disordered" evidence="3">
    <location>
        <begin position="363"/>
        <end position="396"/>
    </location>
</feature>
<dbReference type="InterPro" id="IPR050570">
    <property type="entry name" value="Cell_wall_metabolism_enzyme"/>
</dbReference>
<dbReference type="EMBL" id="DVNH01000041">
    <property type="protein sequence ID" value="HIU52032.1"/>
    <property type="molecule type" value="Genomic_DNA"/>
</dbReference>
<feature type="domain" description="M23ase beta-sheet core" evidence="5">
    <location>
        <begin position="288"/>
        <end position="385"/>
    </location>
</feature>
<reference evidence="7" key="2">
    <citation type="journal article" date="2021" name="PeerJ">
        <title>Extensive microbial diversity within the chicken gut microbiome revealed by metagenomics and culture.</title>
        <authorList>
            <person name="Gilroy R."/>
            <person name="Ravi A."/>
            <person name="Getino M."/>
            <person name="Pursley I."/>
            <person name="Horton D.L."/>
            <person name="Alikhan N.F."/>
            <person name="Baker D."/>
            <person name="Gharbi K."/>
            <person name="Hall N."/>
            <person name="Watson M."/>
            <person name="Adriaenssens E.M."/>
            <person name="Foster-Nyarko E."/>
            <person name="Jarju S."/>
            <person name="Secka A."/>
            <person name="Antonio M."/>
            <person name="Oren A."/>
            <person name="Chaudhuri R.R."/>
            <person name="La Ragione R."/>
            <person name="Hildebrand F."/>
            <person name="Pallen M.J."/>
        </authorList>
    </citation>
    <scope>NUCLEOTIDE SEQUENCE</scope>
    <source>
        <strain evidence="7">CHK195-15760</strain>
    </source>
</reference>
<evidence type="ECO:0000256" key="1">
    <source>
        <dbReference type="ARBA" id="ARBA00022729"/>
    </source>
</evidence>
<evidence type="ECO:0000256" key="3">
    <source>
        <dbReference type="SAM" id="MobiDB-lite"/>
    </source>
</evidence>
<feature type="region of interest" description="Disordered" evidence="3">
    <location>
        <begin position="193"/>
        <end position="212"/>
    </location>
</feature>
<evidence type="ECO:0000256" key="2">
    <source>
        <dbReference type="SAM" id="Coils"/>
    </source>
</evidence>
<dbReference type="GO" id="GO:0004222">
    <property type="term" value="F:metalloendopeptidase activity"/>
    <property type="evidence" value="ECO:0007669"/>
    <property type="project" value="TreeGrafter"/>
</dbReference>
<name>A0A9D1M1S6_9FIRM</name>
<dbReference type="CDD" id="cd12797">
    <property type="entry name" value="M23_peptidase"/>
    <property type="match status" value="1"/>
</dbReference>
<dbReference type="Pfam" id="PF01551">
    <property type="entry name" value="Peptidase_M23"/>
    <property type="match status" value="1"/>
</dbReference>
<dbReference type="Gene3D" id="2.70.70.10">
    <property type="entry name" value="Glucose Permease (Domain IIA)"/>
    <property type="match status" value="1"/>
</dbReference>
<organism evidence="7 8">
    <name type="scientific">Candidatus Merdicola faecigallinarum</name>
    <dbReference type="NCBI Taxonomy" id="2840862"/>
    <lineage>
        <taxon>Bacteria</taxon>
        <taxon>Bacillati</taxon>
        <taxon>Bacillota</taxon>
        <taxon>Clostridia</taxon>
        <taxon>Candidatus Merdicola</taxon>
    </lineage>
</organism>
<keyword evidence="2" id="KW-0175">Coiled coil</keyword>
<protein>
    <submittedName>
        <fullName evidence="7">Peptidoglycan DD-metalloendopeptidase family protein</fullName>
    </submittedName>
</protein>
<feature type="domain" description="Peptidoglycan hydrolase PcsB coiled-coil" evidence="6">
    <location>
        <begin position="96"/>
        <end position="168"/>
    </location>
</feature>
<dbReference type="PANTHER" id="PTHR21666:SF270">
    <property type="entry name" value="MUREIN HYDROLASE ACTIVATOR ENVC"/>
    <property type="match status" value="1"/>
</dbReference>
<dbReference type="InterPro" id="IPR057309">
    <property type="entry name" value="PcsB_CC"/>
</dbReference>
<feature type="chain" id="PRO_5039368812" evidence="4">
    <location>
        <begin position="26"/>
        <end position="396"/>
    </location>
</feature>
<dbReference type="InterPro" id="IPR011055">
    <property type="entry name" value="Dup_hybrid_motif"/>
</dbReference>
<accession>A0A9D1M1S6</accession>
<evidence type="ECO:0000256" key="4">
    <source>
        <dbReference type="SAM" id="SignalP"/>
    </source>
</evidence>
<comment type="caution">
    <text evidence="7">The sequence shown here is derived from an EMBL/GenBank/DDBJ whole genome shotgun (WGS) entry which is preliminary data.</text>
</comment>
<proteinExistence type="predicted"/>
<dbReference type="AlphaFoldDB" id="A0A9D1M1S6"/>
<dbReference type="InterPro" id="IPR016047">
    <property type="entry name" value="M23ase_b-sheet_dom"/>
</dbReference>
<feature type="compositionally biased region" description="Basic and acidic residues" evidence="3">
    <location>
        <begin position="193"/>
        <end position="207"/>
    </location>
</feature>
<feature type="region of interest" description="Disordered" evidence="3">
    <location>
        <begin position="242"/>
        <end position="267"/>
    </location>
</feature>
<dbReference type="PANTHER" id="PTHR21666">
    <property type="entry name" value="PEPTIDASE-RELATED"/>
    <property type="match status" value="1"/>
</dbReference>
<dbReference type="Pfam" id="PF24568">
    <property type="entry name" value="CC_PcsB"/>
    <property type="match status" value="1"/>
</dbReference>